<keyword evidence="3" id="KW-1185">Reference proteome</keyword>
<gene>
    <name evidence="2" type="ORF">ALC56_04150</name>
</gene>
<feature type="region of interest" description="Disordered" evidence="1">
    <location>
        <begin position="18"/>
        <end position="38"/>
    </location>
</feature>
<evidence type="ECO:0000256" key="1">
    <source>
        <dbReference type="SAM" id="MobiDB-lite"/>
    </source>
</evidence>
<sequence length="105" mass="12108">FTTSFRSKSILLTYKEEEENSNENLRKEEDALDSTPPAKKRRTYVAAVVTQKTTFLGLRSIVKCVDGRLKQLESLSDYVKKCALYLIQEIELKLPACFINQEILF</sequence>
<proteinExistence type="predicted"/>
<dbReference type="Proteomes" id="UP000078541">
    <property type="component" value="Unassembled WGS sequence"/>
</dbReference>
<dbReference type="AlphaFoldDB" id="A0A151JZ22"/>
<accession>A0A151JZ22</accession>
<organism evidence="2 3">
    <name type="scientific">Trachymyrmex septentrionalis</name>
    <dbReference type="NCBI Taxonomy" id="34720"/>
    <lineage>
        <taxon>Eukaryota</taxon>
        <taxon>Metazoa</taxon>
        <taxon>Ecdysozoa</taxon>
        <taxon>Arthropoda</taxon>
        <taxon>Hexapoda</taxon>
        <taxon>Insecta</taxon>
        <taxon>Pterygota</taxon>
        <taxon>Neoptera</taxon>
        <taxon>Endopterygota</taxon>
        <taxon>Hymenoptera</taxon>
        <taxon>Apocrita</taxon>
        <taxon>Aculeata</taxon>
        <taxon>Formicoidea</taxon>
        <taxon>Formicidae</taxon>
        <taxon>Myrmicinae</taxon>
        <taxon>Trachymyrmex</taxon>
    </lineage>
</organism>
<protein>
    <submittedName>
        <fullName evidence="2">Uncharacterized protein</fullName>
    </submittedName>
</protein>
<dbReference type="EMBL" id="KQ981482">
    <property type="protein sequence ID" value="KYN41436.1"/>
    <property type="molecule type" value="Genomic_DNA"/>
</dbReference>
<name>A0A151JZ22_9HYME</name>
<evidence type="ECO:0000313" key="3">
    <source>
        <dbReference type="Proteomes" id="UP000078541"/>
    </source>
</evidence>
<evidence type="ECO:0000313" key="2">
    <source>
        <dbReference type="EMBL" id="KYN41436.1"/>
    </source>
</evidence>
<reference evidence="2 3" key="1">
    <citation type="submission" date="2016-03" db="EMBL/GenBank/DDBJ databases">
        <title>Trachymyrmex septentrionalis WGS genome.</title>
        <authorList>
            <person name="Nygaard S."/>
            <person name="Hu H."/>
            <person name="Boomsma J."/>
            <person name="Zhang G."/>
        </authorList>
    </citation>
    <scope>NUCLEOTIDE SEQUENCE [LARGE SCALE GENOMIC DNA]</scope>
    <source>
        <strain evidence="2">Tsep2-gDNA-1</strain>
        <tissue evidence="2">Whole body</tissue>
    </source>
</reference>
<feature type="non-terminal residue" evidence="2">
    <location>
        <position position="1"/>
    </location>
</feature>